<feature type="domain" description="ABC transporter" evidence="5">
    <location>
        <begin position="2"/>
        <end position="240"/>
    </location>
</feature>
<evidence type="ECO:0000256" key="2">
    <source>
        <dbReference type="ARBA" id="ARBA00022741"/>
    </source>
</evidence>
<dbReference type="PANTHER" id="PTHR24220">
    <property type="entry name" value="IMPORT ATP-BINDING PROTEIN"/>
    <property type="match status" value="1"/>
</dbReference>
<dbReference type="EMBL" id="BSOT01000001">
    <property type="protein sequence ID" value="GLR69155.1"/>
    <property type="molecule type" value="Genomic_DNA"/>
</dbReference>
<evidence type="ECO:0000259" key="5">
    <source>
        <dbReference type="PROSITE" id="PS50893"/>
    </source>
</evidence>
<dbReference type="GO" id="GO:0005524">
    <property type="term" value="F:ATP binding"/>
    <property type="evidence" value="ECO:0007669"/>
    <property type="project" value="UniProtKB-KW"/>
</dbReference>
<evidence type="ECO:0000256" key="4">
    <source>
        <dbReference type="ARBA" id="ARBA00038388"/>
    </source>
</evidence>
<dbReference type="CDD" id="cd03255">
    <property type="entry name" value="ABC_MJ0796_LolCDE_FtsE"/>
    <property type="match status" value="1"/>
</dbReference>
<dbReference type="AlphaFoldDB" id="A0AA37WJ11"/>
<evidence type="ECO:0000256" key="3">
    <source>
        <dbReference type="ARBA" id="ARBA00022840"/>
    </source>
</evidence>
<name>A0AA37WJ11_9ALTE</name>
<organism evidence="6 7">
    <name type="scientific">Agaribacter marinus</name>
    <dbReference type="NCBI Taxonomy" id="1431249"/>
    <lineage>
        <taxon>Bacteria</taxon>
        <taxon>Pseudomonadati</taxon>
        <taxon>Pseudomonadota</taxon>
        <taxon>Gammaproteobacteria</taxon>
        <taxon>Alteromonadales</taxon>
        <taxon>Alteromonadaceae</taxon>
        <taxon>Agaribacter</taxon>
    </lineage>
</organism>
<reference evidence="6" key="2">
    <citation type="submission" date="2023-01" db="EMBL/GenBank/DDBJ databases">
        <title>Draft genome sequence of Agaribacter marinus strain NBRC 110023.</title>
        <authorList>
            <person name="Sun Q."/>
            <person name="Mori K."/>
        </authorList>
    </citation>
    <scope>NUCLEOTIDE SEQUENCE</scope>
    <source>
        <strain evidence="6">NBRC 110023</strain>
    </source>
</reference>
<keyword evidence="2" id="KW-0547">Nucleotide-binding</keyword>
<dbReference type="PROSITE" id="PS00211">
    <property type="entry name" value="ABC_TRANSPORTER_1"/>
    <property type="match status" value="1"/>
</dbReference>
<dbReference type="Proteomes" id="UP001156601">
    <property type="component" value="Unassembled WGS sequence"/>
</dbReference>
<accession>A0AA37WJ11</accession>
<dbReference type="FunFam" id="3.40.50.300:FF:000032">
    <property type="entry name" value="Export ABC transporter ATP-binding protein"/>
    <property type="match status" value="1"/>
</dbReference>
<keyword evidence="3 6" id="KW-0067">ATP-binding</keyword>
<dbReference type="InterPro" id="IPR017911">
    <property type="entry name" value="MacB-like_ATP-bd"/>
</dbReference>
<dbReference type="PANTHER" id="PTHR24220:SF648">
    <property type="entry name" value="ABC TRANSPORTER ATP-BINDING PROTEIN YTRE"/>
    <property type="match status" value="1"/>
</dbReference>
<dbReference type="InterPro" id="IPR003439">
    <property type="entry name" value="ABC_transporter-like_ATP-bd"/>
</dbReference>
<evidence type="ECO:0000256" key="1">
    <source>
        <dbReference type="ARBA" id="ARBA00022448"/>
    </source>
</evidence>
<dbReference type="SMART" id="SM00382">
    <property type="entry name" value="AAA"/>
    <property type="match status" value="1"/>
</dbReference>
<dbReference type="PROSITE" id="PS50893">
    <property type="entry name" value="ABC_TRANSPORTER_2"/>
    <property type="match status" value="1"/>
</dbReference>
<dbReference type="GO" id="GO:1902495">
    <property type="term" value="C:transmembrane transporter complex"/>
    <property type="evidence" value="ECO:0007669"/>
    <property type="project" value="UniProtKB-ARBA"/>
</dbReference>
<sequence>MLSMKNISKVYQTEKVQTHALRDFTLEVSEGEFIAVTGPSGSGKTTFLNIAGMLESFTSGDFILDGVNVGQLNDNQRADLRNQKIGFIFQGFNLIPDLNLFENVEVPLRYRGIKSAERKRRIMECLEQVGLASRAKHLPQQLSGGQQQRVAIARALAGEPRFLLADEPTGNLDSLMARQVMELLEEINRNGSTIVMVTHDPELARRAPRNIQVVDGQIADFTLYQHGGASVPRKSNTVAAVNPMSVEV</sequence>
<dbReference type="GO" id="GO:0022857">
    <property type="term" value="F:transmembrane transporter activity"/>
    <property type="evidence" value="ECO:0007669"/>
    <property type="project" value="TreeGrafter"/>
</dbReference>
<dbReference type="Pfam" id="PF00005">
    <property type="entry name" value="ABC_tran"/>
    <property type="match status" value="1"/>
</dbReference>
<dbReference type="InterPro" id="IPR017871">
    <property type="entry name" value="ABC_transporter-like_CS"/>
</dbReference>
<gene>
    <name evidence="6" type="ORF">GCM10007852_00630</name>
</gene>
<keyword evidence="7" id="KW-1185">Reference proteome</keyword>
<dbReference type="GO" id="GO:0005886">
    <property type="term" value="C:plasma membrane"/>
    <property type="evidence" value="ECO:0007669"/>
    <property type="project" value="TreeGrafter"/>
</dbReference>
<dbReference type="InterPro" id="IPR003593">
    <property type="entry name" value="AAA+_ATPase"/>
</dbReference>
<proteinExistence type="inferred from homology"/>
<comment type="similarity">
    <text evidence="4">Belongs to the ABC transporter superfamily. Macrolide exporter (TC 3.A.1.122) family.</text>
</comment>
<dbReference type="InterPro" id="IPR015854">
    <property type="entry name" value="ABC_transpr_LolD-like"/>
</dbReference>
<dbReference type="Gene3D" id="3.40.50.300">
    <property type="entry name" value="P-loop containing nucleotide triphosphate hydrolases"/>
    <property type="match status" value="1"/>
</dbReference>
<evidence type="ECO:0000313" key="6">
    <source>
        <dbReference type="EMBL" id="GLR69155.1"/>
    </source>
</evidence>
<reference evidence="6" key="1">
    <citation type="journal article" date="2014" name="Int. J. Syst. Evol. Microbiol.">
        <title>Complete genome sequence of Corynebacterium casei LMG S-19264T (=DSM 44701T), isolated from a smear-ripened cheese.</title>
        <authorList>
            <consortium name="US DOE Joint Genome Institute (JGI-PGF)"/>
            <person name="Walter F."/>
            <person name="Albersmeier A."/>
            <person name="Kalinowski J."/>
            <person name="Ruckert C."/>
        </authorList>
    </citation>
    <scope>NUCLEOTIDE SEQUENCE</scope>
    <source>
        <strain evidence="6">NBRC 110023</strain>
    </source>
</reference>
<dbReference type="InterPro" id="IPR027417">
    <property type="entry name" value="P-loop_NTPase"/>
</dbReference>
<evidence type="ECO:0000313" key="7">
    <source>
        <dbReference type="Proteomes" id="UP001156601"/>
    </source>
</evidence>
<dbReference type="GO" id="GO:0016887">
    <property type="term" value="F:ATP hydrolysis activity"/>
    <property type="evidence" value="ECO:0007669"/>
    <property type="project" value="InterPro"/>
</dbReference>
<comment type="caution">
    <text evidence="6">The sequence shown here is derived from an EMBL/GenBank/DDBJ whole genome shotgun (WGS) entry which is preliminary data.</text>
</comment>
<dbReference type="RefSeq" id="WP_284215479.1">
    <property type="nucleotide sequence ID" value="NZ_BSOT01000001.1"/>
</dbReference>
<dbReference type="SUPFAM" id="SSF52540">
    <property type="entry name" value="P-loop containing nucleoside triphosphate hydrolases"/>
    <property type="match status" value="1"/>
</dbReference>
<protein>
    <submittedName>
        <fullName evidence="6">Phosphonate ABC transporter ATP-binding protein</fullName>
    </submittedName>
</protein>
<keyword evidence="1" id="KW-0813">Transport</keyword>